<keyword evidence="2" id="KW-1185">Reference proteome</keyword>
<organism evidence="1 2">
    <name type="scientific">Lithospermum erythrorhizon</name>
    <name type="common">Purple gromwell</name>
    <name type="synonym">Lithospermum officinale var. erythrorhizon</name>
    <dbReference type="NCBI Taxonomy" id="34254"/>
    <lineage>
        <taxon>Eukaryota</taxon>
        <taxon>Viridiplantae</taxon>
        <taxon>Streptophyta</taxon>
        <taxon>Embryophyta</taxon>
        <taxon>Tracheophyta</taxon>
        <taxon>Spermatophyta</taxon>
        <taxon>Magnoliopsida</taxon>
        <taxon>eudicotyledons</taxon>
        <taxon>Gunneridae</taxon>
        <taxon>Pentapetalae</taxon>
        <taxon>asterids</taxon>
        <taxon>lamiids</taxon>
        <taxon>Boraginales</taxon>
        <taxon>Boraginaceae</taxon>
        <taxon>Boraginoideae</taxon>
        <taxon>Lithospermeae</taxon>
        <taxon>Lithospermum</taxon>
    </lineage>
</organism>
<dbReference type="Proteomes" id="UP001454036">
    <property type="component" value="Unassembled WGS sequence"/>
</dbReference>
<evidence type="ECO:0000313" key="2">
    <source>
        <dbReference type="Proteomes" id="UP001454036"/>
    </source>
</evidence>
<reference evidence="1 2" key="1">
    <citation type="submission" date="2024-01" db="EMBL/GenBank/DDBJ databases">
        <title>The complete chloroplast genome sequence of Lithospermum erythrorhizon: insights into the phylogenetic relationship among Boraginaceae species and the maternal lineages of purple gromwells.</title>
        <authorList>
            <person name="Okada T."/>
            <person name="Watanabe K."/>
        </authorList>
    </citation>
    <scope>NUCLEOTIDE SEQUENCE [LARGE SCALE GENOMIC DNA]</scope>
</reference>
<comment type="caution">
    <text evidence="1">The sequence shown here is derived from an EMBL/GenBank/DDBJ whole genome shotgun (WGS) entry which is preliminary data.</text>
</comment>
<evidence type="ECO:0000313" key="1">
    <source>
        <dbReference type="EMBL" id="GAA0177889.1"/>
    </source>
</evidence>
<name>A0AAV3RKA2_LITER</name>
<gene>
    <name evidence="1" type="ORF">LIER_29761</name>
</gene>
<proteinExistence type="predicted"/>
<dbReference type="AlphaFoldDB" id="A0AAV3RKA2"/>
<accession>A0AAV3RKA2</accession>
<dbReference type="EMBL" id="BAABME010010363">
    <property type="protein sequence ID" value="GAA0177889.1"/>
    <property type="molecule type" value="Genomic_DNA"/>
</dbReference>
<protein>
    <submittedName>
        <fullName evidence="1">Uncharacterized protein</fullName>
    </submittedName>
</protein>
<sequence length="289" mass="32749">MSQSSENQIENFELRPRPMADHVEASISGGMPIIQVYRPNLATHTGPANPIPQVVASEGVRDEAARAKFFYQEKVDTRLGLPREQLYLPHIEEGSTDPDLTFGYTSIYVKAFSYGMRFPFSPFVNNLLITINRAPGVEHSLSHYRSTDRLGGEGSLIEREIHSQGRRRGQHLRSAAKYNGKYLATPYEVPNLKVMSDVRWGARKFHFHLARPLLSKEMVAQYTPLVDPPILSFYTSYVSQAVNGSYILARRADHLALDNNSFHYKMEGMRNTISFKKNLNLGLDKECKA</sequence>